<evidence type="ECO:0000256" key="6">
    <source>
        <dbReference type="SAM" id="MobiDB-lite"/>
    </source>
</evidence>
<evidence type="ECO:0000256" key="2">
    <source>
        <dbReference type="ARBA" id="ARBA00022692"/>
    </source>
</evidence>
<evidence type="ECO:0000256" key="5">
    <source>
        <dbReference type="NCBIfam" id="TIGR02228"/>
    </source>
</evidence>
<dbReference type="InterPro" id="IPR001733">
    <property type="entry name" value="Peptidase_S26B"/>
</dbReference>
<dbReference type="Gene3D" id="2.10.109.10">
    <property type="entry name" value="Umud Fragment, subunit A"/>
    <property type="match status" value="1"/>
</dbReference>
<dbReference type="EC" id="3.4.21.89" evidence="5"/>
<gene>
    <name evidence="9" type="ORF">ABRP34_07160</name>
</gene>
<keyword evidence="4 7" id="KW-0472">Membrane</keyword>
<dbReference type="SUPFAM" id="SSF51306">
    <property type="entry name" value="LexA/Signal peptidase"/>
    <property type="match status" value="1"/>
</dbReference>
<feature type="domain" description="Peptidase S26" evidence="8">
    <location>
        <begin position="51"/>
        <end position="124"/>
    </location>
</feature>
<evidence type="ECO:0000256" key="4">
    <source>
        <dbReference type="ARBA" id="ARBA00023136"/>
    </source>
</evidence>
<dbReference type="GO" id="GO:0009003">
    <property type="term" value="F:signal peptidase activity"/>
    <property type="evidence" value="ECO:0007669"/>
    <property type="project" value="UniProtKB-EC"/>
</dbReference>
<keyword evidence="3 7" id="KW-1133">Transmembrane helix</keyword>
<proteinExistence type="predicted"/>
<dbReference type="InterPro" id="IPR036286">
    <property type="entry name" value="LexA/Signal_pep-like_sf"/>
</dbReference>
<feature type="region of interest" description="Disordered" evidence="6">
    <location>
        <begin position="1"/>
        <end position="22"/>
    </location>
</feature>
<feature type="transmembrane region" description="Helical" evidence="7">
    <location>
        <begin position="179"/>
        <end position="200"/>
    </location>
</feature>
<accession>A0AAU8EVH9</accession>
<dbReference type="InterPro" id="IPR019533">
    <property type="entry name" value="Peptidase_S26"/>
</dbReference>
<comment type="subcellular location">
    <subcellularLocation>
        <location evidence="1">Membrane</location>
    </subcellularLocation>
</comment>
<dbReference type="GO" id="GO:0004252">
    <property type="term" value="F:serine-type endopeptidase activity"/>
    <property type="evidence" value="ECO:0007669"/>
    <property type="project" value="UniProtKB-UniRule"/>
</dbReference>
<evidence type="ECO:0000256" key="7">
    <source>
        <dbReference type="SAM" id="Phobius"/>
    </source>
</evidence>
<dbReference type="GO" id="GO:0016020">
    <property type="term" value="C:membrane"/>
    <property type="evidence" value="ECO:0007669"/>
    <property type="project" value="UniProtKB-SubCell"/>
</dbReference>
<dbReference type="NCBIfam" id="TIGR02228">
    <property type="entry name" value="sigpep_I_arch"/>
    <property type="match status" value="1"/>
</dbReference>
<dbReference type="GO" id="GO:0006465">
    <property type="term" value="P:signal peptide processing"/>
    <property type="evidence" value="ECO:0007669"/>
    <property type="project" value="UniProtKB-UniRule"/>
</dbReference>
<dbReference type="EMBL" id="CP159279">
    <property type="protein sequence ID" value="XCH12750.1"/>
    <property type="molecule type" value="Genomic_DNA"/>
</dbReference>
<evidence type="ECO:0000256" key="3">
    <source>
        <dbReference type="ARBA" id="ARBA00022989"/>
    </source>
</evidence>
<evidence type="ECO:0000259" key="8">
    <source>
        <dbReference type="Pfam" id="PF10502"/>
    </source>
</evidence>
<protein>
    <recommendedName>
        <fullName evidence="5">Signal peptidase I</fullName>
        <ecNumber evidence="5">3.4.21.89</ecNumber>
    </recommendedName>
</protein>
<dbReference type="Pfam" id="PF10502">
    <property type="entry name" value="Peptidase_S26"/>
    <property type="match status" value="1"/>
</dbReference>
<dbReference type="AlphaFoldDB" id="A0AAU8EVH9"/>
<dbReference type="RefSeq" id="WP_353712714.1">
    <property type="nucleotide sequence ID" value="NZ_CP159279.1"/>
</dbReference>
<name>A0AAU8EVH9_9MICC</name>
<organism evidence="9">
    <name type="scientific">Arthrobacter sp. K5</name>
    <dbReference type="NCBI Taxonomy" id="2839623"/>
    <lineage>
        <taxon>Bacteria</taxon>
        <taxon>Bacillati</taxon>
        <taxon>Actinomycetota</taxon>
        <taxon>Actinomycetes</taxon>
        <taxon>Micrococcales</taxon>
        <taxon>Micrococcaceae</taxon>
        <taxon>Arthrobacter</taxon>
    </lineage>
</organism>
<evidence type="ECO:0000313" key="9">
    <source>
        <dbReference type="EMBL" id="XCH12750.1"/>
    </source>
</evidence>
<keyword evidence="2 7" id="KW-0812">Transmembrane</keyword>
<dbReference type="CDD" id="cd06530">
    <property type="entry name" value="S26_SPase_I"/>
    <property type="match status" value="1"/>
</dbReference>
<sequence>MGKAVTPEAPQRTGRDFGGRRGGGAATRILEIRRRKRFAAAGRWANFAVLMILLFAALGLVIIPQATGSRTYTVHTNSMAPTYSAGTFLVVRPTTLSQLKYGDIVTYQPAPGSREVRTHRIVGFGAMQDGERTLITRGDNTNANDPAPVRARQIKGMPLYAIPLVGYLTSALGDADRDLWMTLAAAGLVGPCVLLIVLGVRRRRRAG</sequence>
<reference evidence="9" key="1">
    <citation type="submission" date="2024-06" db="EMBL/GenBank/DDBJ databases">
        <title>Biodegradation of dimethachlon by Arthrobacter sp. K5: mechanistic insights and ecological implications.</title>
        <authorList>
            <person name="Hu S."/>
            <person name="Lu P."/>
        </authorList>
    </citation>
    <scope>NUCLEOTIDE SEQUENCE</scope>
    <source>
        <strain evidence="9">K5</strain>
    </source>
</reference>
<feature type="transmembrane region" description="Helical" evidence="7">
    <location>
        <begin position="44"/>
        <end position="63"/>
    </location>
</feature>
<keyword evidence="9" id="KW-0378">Hydrolase</keyword>
<evidence type="ECO:0000256" key="1">
    <source>
        <dbReference type="ARBA" id="ARBA00004370"/>
    </source>
</evidence>